<feature type="binding site" evidence="23">
    <location>
        <position position="25"/>
    </location>
    <ligand>
        <name>a divalent metal cation</name>
        <dbReference type="ChEBI" id="CHEBI:60240"/>
    </ligand>
</feature>
<sequence length="118" mass="13097">MKPSYHLFKNSGYALKGLLNLWKSEVSFRIEAGVVCFGIALLGYLELDFWSRLILAGSLWQILIAEAINSSIERVVDMISPQYHPQAGIAKDVGSAIVLLTIVLTLGIWASILWRHLG</sequence>
<proteinExistence type="inferred from homology"/>
<keyword evidence="17 24" id="KW-0472">Membrane</keyword>
<organism evidence="26">
    <name type="scientific">Wolinella succinogenes (strain ATCC 29543 / DSM 1740 / CCUG 13145 / JCM 31913 / LMG 7466 / NCTC 11488 / FDC 602W)</name>
    <name type="common">Vibrio succinogenes</name>
    <dbReference type="NCBI Taxonomy" id="273121"/>
    <lineage>
        <taxon>Bacteria</taxon>
        <taxon>Pseudomonadati</taxon>
        <taxon>Campylobacterota</taxon>
        <taxon>Epsilonproteobacteria</taxon>
        <taxon>Campylobacterales</taxon>
        <taxon>Helicobacteraceae</taxon>
        <taxon>Wolinella</taxon>
    </lineage>
</organism>
<dbReference type="GO" id="GO:0046872">
    <property type="term" value="F:metal ion binding"/>
    <property type="evidence" value="ECO:0007669"/>
    <property type="project" value="UniProtKB-KW"/>
</dbReference>
<name>Q7M9V4_WOLSU</name>
<dbReference type="Pfam" id="PF01219">
    <property type="entry name" value="DAGK_prokar"/>
    <property type="match status" value="1"/>
</dbReference>
<protein>
    <recommendedName>
        <fullName evidence="4 24">Diacylglycerol kinase</fullName>
        <ecNumber evidence="3 24">2.7.1.107</ecNumber>
    </recommendedName>
</protein>
<keyword evidence="9 24" id="KW-0812">Transmembrane</keyword>
<evidence type="ECO:0000256" key="23">
    <source>
        <dbReference type="PIRSR" id="PIRSR600829-4"/>
    </source>
</evidence>
<evidence type="ECO:0000256" key="12">
    <source>
        <dbReference type="ARBA" id="ARBA00022777"/>
    </source>
</evidence>
<comment type="similarity">
    <text evidence="2 24">Belongs to the bacterial diacylglycerol kinase family.</text>
</comment>
<dbReference type="AlphaFoldDB" id="Q7M9V4"/>
<evidence type="ECO:0000256" key="24">
    <source>
        <dbReference type="RuleBase" id="RU363065"/>
    </source>
</evidence>
<keyword evidence="6" id="KW-0444">Lipid biosynthesis</keyword>
<dbReference type="KEGG" id="wsu:WS0642"/>
<dbReference type="InterPro" id="IPR036945">
    <property type="entry name" value="DAGK_sf"/>
</dbReference>
<feature type="binding site" evidence="21">
    <location>
        <begin position="109"/>
        <end position="114"/>
    </location>
    <ligand>
        <name>substrate</name>
    </ligand>
</feature>
<keyword evidence="11 22" id="KW-0547">Nucleotide-binding</keyword>
<dbReference type="Proteomes" id="UP000000422">
    <property type="component" value="Chromosome"/>
</dbReference>
<feature type="binding site" evidence="22">
    <location>
        <position position="13"/>
    </location>
    <ligand>
        <name>ATP</name>
        <dbReference type="ChEBI" id="CHEBI:30616"/>
    </ligand>
</feature>
<dbReference type="EC" id="2.7.1.107" evidence="3 24"/>
<evidence type="ECO:0000256" key="2">
    <source>
        <dbReference type="ARBA" id="ARBA00005967"/>
    </source>
</evidence>
<feature type="binding site" evidence="21">
    <location>
        <position position="52"/>
    </location>
    <ligand>
        <name>substrate</name>
    </ligand>
</feature>
<dbReference type="GO" id="GO:0005524">
    <property type="term" value="F:ATP binding"/>
    <property type="evidence" value="ECO:0007669"/>
    <property type="project" value="UniProtKB-KW"/>
</dbReference>
<feature type="binding site" evidence="21">
    <location>
        <position position="66"/>
    </location>
    <ligand>
        <name>substrate</name>
    </ligand>
</feature>
<evidence type="ECO:0000256" key="10">
    <source>
        <dbReference type="ARBA" id="ARBA00022723"/>
    </source>
</evidence>
<evidence type="ECO:0000256" key="7">
    <source>
        <dbReference type="ARBA" id="ARBA00022519"/>
    </source>
</evidence>
<evidence type="ECO:0000256" key="6">
    <source>
        <dbReference type="ARBA" id="ARBA00022516"/>
    </source>
</evidence>
<evidence type="ECO:0000256" key="14">
    <source>
        <dbReference type="ARBA" id="ARBA00022842"/>
    </source>
</evidence>
<feature type="active site" description="Proton acceptor" evidence="20">
    <location>
        <position position="66"/>
    </location>
</feature>
<dbReference type="PANTHER" id="PTHR34299">
    <property type="entry name" value="DIACYLGLYCEROL KINASE"/>
    <property type="match status" value="1"/>
</dbReference>
<dbReference type="InterPro" id="IPR000829">
    <property type="entry name" value="DAGK"/>
</dbReference>
<feature type="binding site" evidence="22">
    <location>
        <begin position="91"/>
        <end position="92"/>
    </location>
    <ligand>
        <name>ATP</name>
        <dbReference type="ChEBI" id="CHEBI:30616"/>
    </ligand>
</feature>
<evidence type="ECO:0000256" key="9">
    <source>
        <dbReference type="ARBA" id="ARBA00022692"/>
    </source>
</evidence>
<dbReference type="GO" id="GO:0006654">
    <property type="term" value="P:phosphatidic acid biosynthetic process"/>
    <property type="evidence" value="ECO:0007669"/>
    <property type="project" value="InterPro"/>
</dbReference>
<dbReference type="Gene3D" id="1.10.287.3610">
    <property type="match status" value="1"/>
</dbReference>
<keyword evidence="14 23" id="KW-0460">Magnesium</keyword>
<evidence type="ECO:0000313" key="26">
    <source>
        <dbReference type="Proteomes" id="UP000000422"/>
    </source>
</evidence>
<comment type="catalytic activity">
    <reaction evidence="24">
        <text>a 1,2-diacyl-sn-glycerol + ATP = a 1,2-diacyl-sn-glycero-3-phosphate + ADP + H(+)</text>
        <dbReference type="Rhea" id="RHEA:10272"/>
        <dbReference type="ChEBI" id="CHEBI:15378"/>
        <dbReference type="ChEBI" id="CHEBI:17815"/>
        <dbReference type="ChEBI" id="CHEBI:30616"/>
        <dbReference type="ChEBI" id="CHEBI:58608"/>
        <dbReference type="ChEBI" id="CHEBI:456216"/>
        <dbReference type="EC" id="2.7.1.107"/>
    </reaction>
</comment>
<feature type="binding site" evidence="23">
    <location>
        <position position="73"/>
    </location>
    <ligand>
        <name>a divalent metal cation</name>
        <dbReference type="ChEBI" id="CHEBI:60240"/>
    </ligand>
</feature>
<feature type="binding site" evidence="22">
    <location>
        <position position="25"/>
    </location>
    <ligand>
        <name>ATP</name>
        <dbReference type="ChEBI" id="CHEBI:30616"/>
    </ligand>
</feature>
<feature type="binding site" evidence="22">
    <location>
        <position position="73"/>
    </location>
    <ligand>
        <name>ATP</name>
        <dbReference type="ChEBI" id="CHEBI:30616"/>
    </ligand>
</feature>
<comment type="subcellular location">
    <subcellularLocation>
        <location evidence="1">Cell inner membrane</location>
        <topology evidence="1">Multi-pass membrane protein</topology>
    </subcellularLocation>
</comment>
<dbReference type="eggNOG" id="COG0818">
    <property type="taxonomic scope" value="Bacteria"/>
</dbReference>
<reference evidence="25 26" key="1">
    <citation type="journal article" date="2003" name="Proc. Natl. Acad. Sci. U.S.A.">
        <title>Complete genome sequence and analysis of Wolinella succinogenes.</title>
        <authorList>
            <person name="Baar C."/>
            <person name="Eppinger M."/>
            <person name="Raddatz G."/>
            <person name="Simon JM."/>
            <person name="Lanz C."/>
            <person name="Klimmek O."/>
            <person name="Nandakumar R."/>
            <person name="Gross R."/>
            <person name="Rosinus A."/>
            <person name="Keller H."/>
            <person name="Jagtap P."/>
            <person name="Linke B."/>
            <person name="Meyer F."/>
            <person name="Lederer H."/>
            <person name="Schuster S.C."/>
        </authorList>
    </citation>
    <scope>NUCLEOTIDE SEQUENCE [LARGE SCALE GENOMIC DNA]</scope>
    <source>
        <strain evidence="26">ATCC 29543 / DSM 1740 / CCUG 13145 / JCM 31913 / LMG 7466 / NCTC 11488 / FDC 602W</strain>
    </source>
</reference>
<evidence type="ECO:0000256" key="13">
    <source>
        <dbReference type="ARBA" id="ARBA00022840"/>
    </source>
</evidence>
<dbReference type="InterPro" id="IPR033718">
    <property type="entry name" value="DAGK_prok"/>
</dbReference>
<keyword evidence="19 24" id="KW-1208">Phospholipid metabolism</keyword>
<keyword evidence="12 24" id="KW-0418">Kinase</keyword>
<feature type="binding site" evidence="21">
    <location>
        <position position="95"/>
    </location>
    <ligand>
        <name>substrate</name>
    </ligand>
</feature>
<dbReference type="STRING" id="273121.WS0642"/>
<evidence type="ECO:0000256" key="21">
    <source>
        <dbReference type="PIRSR" id="PIRSR600829-2"/>
    </source>
</evidence>
<evidence type="ECO:0000256" key="19">
    <source>
        <dbReference type="ARBA" id="ARBA00023264"/>
    </source>
</evidence>
<keyword evidence="15 24" id="KW-1133">Transmembrane helix</keyword>
<evidence type="ECO:0000256" key="4">
    <source>
        <dbReference type="ARBA" id="ARBA00017575"/>
    </source>
</evidence>
<keyword evidence="13 22" id="KW-0067">ATP-binding</keyword>
<accession>Q7M9V4</accession>
<gene>
    <name evidence="25" type="primary">DGKA</name>
    <name evidence="25" type="ordered locus">WS0642</name>
</gene>
<evidence type="ECO:0000256" key="5">
    <source>
        <dbReference type="ARBA" id="ARBA00022475"/>
    </source>
</evidence>
<evidence type="ECO:0000256" key="15">
    <source>
        <dbReference type="ARBA" id="ARBA00022989"/>
    </source>
</evidence>
<evidence type="ECO:0000256" key="16">
    <source>
        <dbReference type="ARBA" id="ARBA00023098"/>
    </source>
</evidence>
<evidence type="ECO:0000256" key="3">
    <source>
        <dbReference type="ARBA" id="ARBA00012133"/>
    </source>
</evidence>
<dbReference type="RefSeq" id="WP_011138573.1">
    <property type="nucleotide sequence ID" value="NC_005090.1"/>
</dbReference>
<dbReference type="HOGENOM" id="CLU_112343_3_1_7"/>
<keyword evidence="10 23" id="KW-0479">Metal-binding</keyword>
<keyword evidence="18" id="KW-0594">Phospholipid biosynthesis</keyword>
<keyword evidence="8 24" id="KW-0808">Transferase</keyword>
<evidence type="ECO:0000256" key="20">
    <source>
        <dbReference type="PIRSR" id="PIRSR600829-1"/>
    </source>
</evidence>
<evidence type="ECO:0000256" key="18">
    <source>
        <dbReference type="ARBA" id="ARBA00023209"/>
    </source>
</evidence>
<keyword evidence="5" id="KW-1003">Cell membrane</keyword>
<dbReference type="PANTHER" id="PTHR34299:SF1">
    <property type="entry name" value="DIACYLGLYCEROL KINASE"/>
    <property type="match status" value="1"/>
</dbReference>
<dbReference type="CDD" id="cd14264">
    <property type="entry name" value="DAGK_IM"/>
    <property type="match status" value="1"/>
</dbReference>
<keyword evidence="7" id="KW-0997">Cell inner membrane</keyword>
<dbReference type="EMBL" id="BX571658">
    <property type="protein sequence ID" value="CAE09773.1"/>
    <property type="molecule type" value="Genomic_DNA"/>
</dbReference>
<dbReference type="GO" id="GO:0005886">
    <property type="term" value="C:plasma membrane"/>
    <property type="evidence" value="ECO:0007669"/>
    <property type="project" value="UniProtKB-SubCell"/>
</dbReference>
<evidence type="ECO:0000256" key="1">
    <source>
        <dbReference type="ARBA" id="ARBA00004429"/>
    </source>
</evidence>
<evidence type="ECO:0000313" key="25">
    <source>
        <dbReference type="EMBL" id="CAE09773.1"/>
    </source>
</evidence>
<dbReference type="GO" id="GO:0004143">
    <property type="term" value="F:ATP-dependent diacylglycerol kinase activity"/>
    <property type="evidence" value="ECO:0007669"/>
    <property type="project" value="UniProtKB-EC"/>
</dbReference>
<keyword evidence="16 24" id="KW-0443">Lipid metabolism</keyword>
<comment type="function">
    <text evidence="24">Catalyzes the ATP-dependent phosphorylation of sn-l,2-diacylglycerol (DAG) to phosphatidic acid. Involved in the recycling of diacylglycerol produced as a by-product during membrane-derived oligosaccharide (MDO) biosynthesis.</text>
</comment>
<keyword evidence="26" id="KW-1185">Reference proteome</keyword>
<dbReference type="PROSITE" id="PS01069">
    <property type="entry name" value="DAGK_PROKAR"/>
    <property type="match status" value="1"/>
</dbReference>
<comment type="cofactor">
    <cofactor evidence="23">
        <name>Mg(2+)</name>
        <dbReference type="ChEBI" id="CHEBI:18420"/>
    </cofactor>
    <text evidence="23">Mn(2+), Zn(2+), Cd(2+) and Co(2+) support activity to lesser extents.</text>
</comment>
<evidence type="ECO:0000256" key="17">
    <source>
        <dbReference type="ARBA" id="ARBA00023136"/>
    </source>
</evidence>
<comment type="caution">
    <text evidence="24">Lacks conserved residue(s) required for the propagation of feature annotation.</text>
</comment>
<feature type="transmembrane region" description="Helical" evidence="24">
    <location>
        <begin position="93"/>
        <end position="114"/>
    </location>
</feature>
<evidence type="ECO:0000256" key="22">
    <source>
        <dbReference type="PIRSR" id="PIRSR600829-3"/>
    </source>
</evidence>
<evidence type="ECO:0000256" key="8">
    <source>
        <dbReference type="ARBA" id="ARBA00022679"/>
    </source>
</evidence>
<evidence type="ECO:0000256" key="11">
    <source>
        <dbReference type="ARBA" id="ARBA00022741"/>
    </source>
</evidence>